<feature type="domain" description="EAL" evidence="2">
    <location>
        <begin position="566"/>
        <end position="818"/>
    </location>
</feature>
<dbReference type="Pfam" id="PF13185">
    <property type="entry name" value="GAF_2"/>
    <property type="match status" value="1"/>
</dbReference>
<dbReference type="FunFam" id="3.30.70.270:FF:000001">
    <property type="entry name" value="Diguanylate cyclase domain protein"/>
    <property type="match status" value="1"/>
</dbReference>
<organism evidence="4">
    <name type="scientific">Acidithiobacillus ferrivorans</name>
    <dbReference type="NCBI Taxonomy" id="160808"/>
    <lineage>
        <taxon>Bacteria</taxon>
        <taxon>Pseudomonadati</taxon>
        <taxon>Pseudomonadota</taxon>
        <taxon>Acidithiobacillia</taxon>
        <taxon>Acidithiobacillales</taxon>
        <taxon>Acidithiobacillaceae</taxon>
        <taxon>Acidithiobacillus</taxon>
    </lineage>
</organism>
<dbReference type="SMART" id="SM00052">
    <property type="entry name" value="EAL"/>
    <property type="match status" value="1"/>
</dbReference>
<dbReference type="Pfam" id="PF00990">
    <property type="entry name" value="GGDEF"/>
    <property type="match status" value="1"/>
</dbReference>
<proteinExistence type="predicted"/>
<dbReference type="InterPro" id="IPR001633">
    <property type="entry name" value="EAL_dom"/>
</dbReference>
<feature type="domain" description="GGDEF" evidence="3">
    <location>
        <begin position="426"/>
        <end position="562"/>
    </location>
</feature>
<dbReference type="InterPro" id="IPR029787">
    <property type="entry name" value="Nucleotide_cyclase"/>
</dbReference>
<reference evidence="4" key="1">
    <citation type="submission" date="2014-03" db="EMBL/GenBank/DDBJ databases">
        <authorList>
            <person name="Genoscope - CEA"/>
        </authorList>
    </citation>
    <scope>NUCLEOTIDE SEQUENCE [LARGE SCALE GENOMIC DNA]</scope>
    <source>
        <strain evidence="4">CF27</strain>
    </source>
</reference>
<dbReference type="InterPro" id="IPR000160">
    <property type="entry name" value="GGDEF_dom"/>
</dbReference>
<name>A0A060UNZ5_9PROT</name>
<sequence>MTPSTLAPLQQRLRQWLSSERMAWLAPLSGWVLLVAIFAGIEQTGLSYTDLHQGIPAETAIFAVSLIVLTALFLVIWRILVFRQNEVCSQARLTDFNALLAQVHQTIAQAENETALLQTLCDLAIRYAHFKLTWVGRPDSEGTIHVLAAAGVTGYLEEMCLSVRPDIPEGQGAAGRTWRDEKPFYNASFERNPVMQPAIEQARRFELGSSAAFPVYRYKTLWAVLAVYHEEEVIFDGDLQAIMEELAKVIGYGLERIDLRHQERYATGLNESLLSSTTAGIALVRYPEGVFIQVNRALLEILGYSRESDLIGSPTRNILFSGATYESIKDLYVLTCTKGHAEARGLAYKRADGITVYLDVSVGILREEKRKQAVLTWTVINVTDQRGLAQELAYQAIHDALTGLPNRRALDEEMEKAMARALRHKRLLAVAILDLDGFKSVNDTFGHETGDDVLRIVAHRLREAVRKTDFVARFGGDEFVLILEGFVGMDELEVVFAKIENAVQSPIFLPKQETDVTVGLSMGVSLYPLADGTGSEALLRCADHALYHSKAHKEKRSRYWSLYGEVMPQCRHLHQALLAQGEVDVLYQPILDNRSGRIVGIEALARLRGADGSLFNPAEFLPHLTTEDNMELSMQVFTQALADLARLDAQGWSLWISFNVAPESFHNHCISYLQGIMATSGIDPSRITVEILESSDFLERDVALSVMHDIKKMGMRLALDDIGSAYASLLRLKELPIDEIKLDQGFVRTLEERPQDLHFVRVIQDLAAELEVDLVAEGVESADILDAMRTMGVPYLQGYAISRPLAFADLQRFLSDHESGDQELSTGLFGFYAGTLIFHSAIKKMLLINPAELNREILPDARLCRRHGILHRLGYDDRSRLVDLHGAYHWALGKVVNHSTESFSLNGPEWDAMETAYAGFMEAILVELKSRHPKPGLGLPTGYLPVIADPN</sequence>
<feature type="transmembrane region" description="Helical" evidence="1">
    <location>
        <begin position="61"/>
        <end position="82"/>
    </location>
</feature>
<dbReference type="AlphaFoldDB" id="A0A060UNZ5"/>
<dbReference type="InterPro" id="IPR000014">
    <property type="entry name" value="PAS"/>
</dbReference>
<evidence type="ECO:0000259" key="2">
    <source>
        <dbReference type="PROSITE" id="PS50883"/>
    </source>
</evidence>
<dbReference type="CDD" id="cd01949">
    <property type="entry name" value="GGDEF"/>
    <property type="match status" value="1"/>
</dbReference>
<dbReference type="SUPFAM" id="SSF55785">
    <property type="entry name" value="PYP-like sensor domain (PAS domain)"/>
    <property type="match status" value="1"/>
</dbReference>
<dbReference type="Gene3D" id="3.30.70.270">
    <property type="match status" value="1"/>
</dbReference>
<reference evidence="5 6" key="3">
    <citation type="submission" date="2017-03" db="EMBL/GenBank/DDBJ databases">
        <authorList>
            <person name="Regsiter A."/>
            <person name="William W."/>
        </authorList>
    </citation>
    <scope>NUCLEOTIDE SEQUENCE [LARGE SCALE GENOMIC DNA]</scope>
    <source>
        <strain evidence="5">PRJEB5721</strain>
    </source>
</reference>
<dbReference type="Proteomes" id="UP000193925">
    <property type="component" value="Chromosome AFERRI"/>
</dbReference>
<dbReference type="Gene3D" id="3.20.20.450">
    <property type="entry name" value="EAL domain"/>
    <property type="match status" value="1"/>
</dbReference>
<evidence type="ECO:0000259" key="3">
    <source>
        <dbReference type="PROSITE" id="PS50887"/>
    </source>
</evidence>
<gene>
    <name evidence="5" type="ORF">AFERRI_10417</name>
    <name evidence="4" type="ORF">AFERRI_400138</name>
</gene>
<dbReference type="SUPFAM" id="SSF55073">
    <property type="entry name" value="Nucleotide cyclase"/>
    <property type="match status" value="1"/>
</dbReference>
<dbReference type="PROSITE" id="PS50887">
    <property type="entry name" value="GGDEF"/>
    <property type="match status" value="1"/>
</dbReference>
<dbReference type="CDD" id="cd01948">
    <property type="entry name" value="EAL"/>
    <property type="match status" value="1"/>
</dbReference>
<feature type="transmembrane region" description="Helical" evidence="1">
    <location>
        <begin position="21"/>
        <end position="41"/>
    </location>
</feature>
<dbReference type="NCBIfam" id="TIGR00229">
    <property type="entry name" value="sensory_box"/>
    <property type="match status" value="1"/>
</dbReference>
<evidence type="ECO:0000313" key="5">
    <source>
        <dbReference type="EMBL" id="SMH64384.1"/>
    </source>
</evidence>
<keyword evidence="1" id="KW-0472">Membrane</keyword>
<dbReference type="RefSeq" id="WP_081919392.1">
    <property type="nucleotide sequence ID" value="NZ_CCCS020000035.1"/>
</dbReference>
<dbReference type="InterPro" id="IPR035965">
    <property type="entry name" value="PAS-like_dom_sf"/>
</dbReference>
<dbReference type="InterPro" id="IPR035919">
    <property type="entry name" value="EAL_sf"/>
</dbReference>
<dbReference type="PANTHER" id="PTHR44757:SF2">
    <property type="entry name" value="BIOFILM ARCHITECTURE MAINTENANCE PROTEIN MBAA"/>
    <property type="match status" value="1"/>
</dbReference>
<evidence type="ECO:0000313" key="6">
    <source>
        <dbReference type="Proteomes" id="UP000193925"/>
    </source>
</evidence>
<evidence type="ECO:0000313" key="4">
    <source>
        <dbReference type="EMBL" id="CDQ10357.1"/>
    </source>
</evidence>
<dbReference type="GO" id="GO:0003824">
    <property type="term" value="F:catalytic activity"/>
    <property type="evidence" value="ECO:0007669"/>
    <property type="project" value="UniProtKB-ARBA"/>
</dbReference>
<dbReference type="Pfam" id="PF00563">
    <property type="entry name" value="EAL"/>
    <property type="match status" value="1"/>
</dbReference>
<reference evidence="4" key="2">
    <citation type="submission" date="2014-07" db="EMBL/GenBank/DDBJ databases">
        <title>Initial genome analysis of the psychrotolerant acidophile Acidithiobacillus ferrivorans CF27: insights into iron and sulfur oxidation pathways and into biofilm formation.</title>
        <authorList>
            <person name="Talla E."/>
            <person name="Hedrich S."/>
            <person name="Mangenot S."/>
            <person name="Ji B."/>
            <person name="Johnson D.B."/>
            <person name="Barbe V."/>
            <person name="Bonnefoy V."/>
        </authorList>
    </citation>
    <scope>NUCLEOTIDE SEQUENCE [LARGE SCALE GENOMIC DNA]</scope>
    <source>
        <strain evidence="4">CF27</strain>
    </source>
</reference>
<dbReference type="InterPro" id="IPR043128">
    <property type="entry name" value="Rev_trsase/Diguanyl_cyclase"/>
</dbReference>
<keyword evidence="6" id="KW-1185">Reference proteome</keyword>
<keyword evidence="1" id="KW-1133">Transmembrane helix</keyword>
<dbReference type="Gene3D" id="3.30.450.20">
    <property type="entry name" value="PAS domain"/>
    <property type="match status" value="1"/>
</dbReference>
<dbReference type="InterPro" id="IPR003018">
    <property type="entry name" value="GAF"/>
</dbReference>
<dbReference type="SMART" id="SM00267">
    <property type="entry name" value="GGDEF"/>
    <property type="match status" value="1"/>
</dbReference>
<dbReference type="Gene3D" id="3.30.450.40">
    <property type="match status" value="1"/>
</dbReference>
<evidence type="ECO:0000256" key="1">
    <source>
        <dbReference type="SAM" id="Phobius"/>
    </source>
</evidence>
<dbReference type="SMART" id="SM00065">
    <property type="entry name" value="GAF"/>
    <property type="match status" value="1"/>
</dbReference>
<dbReference type="EMBL" id="LT841305">
    <property type="protein sequence ID" value="SMH64384.1"/>
    <property type="molecule type" value="Genomic_DNA"/>
</dbReference>
<dbReference type="PROSITE" id="PS50883">
    <property type="entry name" value="EAL"/>
    <property type="match status" value="1"/>
</dbReference>
<dbReference type="PANTHER" id="PTHR44757">
    <property type="entry name" value="DIGUANYLATE CYCLASE DGCP"/>
    <property type="match status" value="1"/>
</dbReference>
<dbReference type="EMBL" id="CCCS020000035">
    <property type="protein sequence ID" value="CDQ10357.1"/>
    <property type="molecule type" value="Genomic_DNA"/>
</dbReference>
<dbReference type="InterPro" id="IPR052155">
    <property type="entry name" value="Biofilm_reg_signaling"/>
</dbReference>
<accession>A0A060UNZ5</accession>
<dbReference type="SUPFAM" id="SSF55781">
    <property type="entry name" value="GAF domain-like"/>
    <property type="match status" value="1"/>
</dbReference>
<dbReference type="InterPro" id="IPR029016">
    <property type="entry name" value="GAF-like_dom_sf"/>
</dbReference>
<dbReference type="NCBIfam" id="TIGR00254">
    <property type="entry name" value="GGDEF"/>
    <property type="match status" value="1"/>
</dbReference>
<protein>
    <submittedName>
        <fullName evidence="4">Diguanylate cyclase/phosphodiesterase with PAS/PAC and GAF sensor(S)</fullName>
    </submittedName>
</protein>
<keyword evidence="1" id="KW-0812">Transmembrane</keyword>
<dbReference type="SUPFAM" id="SSF141868">
    <property type="entry name" value="EAL domain-like"/>
    <property type="match status" value="1"/>
</dbReference>
<dbReference type="Pfam" id="PF13188">
    <property type="entry name" value="PAS_8"/>
    <property type="match status" value="1"/>
</dbReference>